<gene>
    <name evidence="1" type="ORF">PCA20602_03834</name>
</gene>
<proteinExistence type="predicted"/>
<dbReference type="EMBL" id="CABPRV010000010">
    <property type="protein sequence ID" value="VVE34503.1"/>
    <property type="molecule type" value="Genomic_DNA"/>
</dbReference>
<keyword evidence="2" id="KW-1185">Reference proteome</keyword>
<comment type="caution">
    <text evidence="1">The sequence shown here is derived from an EMBL/GenBank/DDBJ whole genome shotgun (WGS) entry which is preliminary data.</text>
</comment>
<evidence type="ECO:0000313" key="2">
    <source>
        <dbReference type="Proteomes" id="UP000366065"/>
    </source>
</evidence>
<organism evidence="1 2">
    <name type="scientific">Pandoraea capi</name>
    <dbReference type="NCBI Taxonomy" id="2508286"/>
    <lineage>
        <taxon>Bacteria</taxon>
        <taxon>Pseudomonadati</taxon>
        <taxon>Pseudomonadota</taxon>
        <taxon>Betaproteobacteria</taxon>
        <taxon>Burkholderiales</taxon>
        <taxon>Burkholderiaceae</taxon>
        <taxon>Pandoraea</taxon>
    </lineage>
</organism>
<reference evidence="1 2" key="1">
    <citation type="submission" date="2019-08" db="EMBL/GenBank/DDBJ databases">
        <authorList>
            <person name="Peeters C."/>
        </authorList>
    </citation>
    <scope>NUCLEOTIDE SEQUENCE [LARGE SCALE GENOMIC DNA]</scope>
    <source>
        <strain evidence="1 2">LMG 20602</strain>
    </source>
</reference>
<evidence type="ECO:0000313" key="1">
    <source>
        <dbReference type="EMBL" id="VVE34503.1"/>
    </source>
</evidence>
<sequence>MPATLPNALTTHTFAPNRLDSLDGLANATSHDTRYDIARFNSLSTRACAMLDEPPEAQPALGLMLRLTEQGIPVEDLSNDGVWAPFAGSSRSDLACTSVMSARDSCARARWSHRTTRWKT</sequence>
<dbReference type="Proteomes" id="UP000366065">
    <property type="component" value="Unassembled WGS sequence"/>
</dbReference>
<dbReference type="RefSeq" id="WP_150722554.1">
    <property type="nucleotide sequence ID" value="NZ_CABPRV010000010.1"/>
</dbReference>
<accession>A0ABY6W737</accession>
<protein>
    <submittedName>
        <fullName evidence="1">Uncharacterized protein</fullName>
    </submittedName>
</protein>
<name>A0ABY6W737_9BURK</name>